<comment type="caution">
    <text evidence="1">The sequence shown here is derived from an EMBL/GenBank/DDBJ whole genome shotgun (WGS) entry which is preliminary data.</text>
</comment>
<evidence type="ECO:0000313" key="2">
    <source>
        <dbReference type="Proteomes" id="UP001148838"/>
    </source>
</evidence>
<dbReference type="Gene3D" id="3.30.420.10">
    <property type="entry name" value="Ribonuclease H-like superfamily/Ribonuclease H"/>
    <property type="match status" value="1"/>
</dbReference>
<reference evidence="1 2" key="1">
    <citation type="journal article" date="2022" name="Allergy">
        <title>Genome assembly and annotation of Periplaneta americana reveal a comprehensive cockroach allergen profile.</title>
        <authorList>
            <person name="Wang L."/>
            <person name="Xiong Q."/>
            <person name="Saelim N."/>
            <person name="Wang L."/>
            <person name="Nong W."/>
            <person name="Wan A.T."/>
            <person name="Shi M."/>
            <person name="Liu X."/>
            <person name="Cao Q."/>
            <person name="Hui J.H.L."/>
            <person name="Sookrung N."/>
            <person name="Leung T.F."/>
            <person name="Tungtrongchitr A."/>
            <person name="Tsui S.K.W."/>
        </authorList>
    </citation>
    <scope>NUCLEOTIDE SEQUENCE [LARGE SCALE GENOMIC DNA]</scope>
    <source>
        <strain evidence="1">PWHHKU_190912</strain>
    </source>
</reference>
<evidence type="ECO:0000313" key="1">
    <source>
        <dbReference type="EMBL" id="KAJ4435753.1"/>
    </source>
</evidence>
<organism evidence="1 2">
    <name type="scientific">Periplaneta americana</name>
    <name type="common">American cockroach</name>
    <name type="synonym">Blatta americana</name>
    <dbReference type="NCBI Taxonomy" id="6978"/>
    <lineage>
        <taxon>Eukaryota</taxon>
        <taxon>Metazoa</taxon>
        <taxon>Ecdysozoa</taxon>
        <taxon>Arthropoda</taxon>
        <taxon>Hexapoda</taxon>
        <taxon>Insecta</taxon>
        <taxon>Pterygota</taxon>
        <taxon>Neoptera</taxon>
        <taxon>Polyneoptera</taxon>
        <taxon>Dictyoptera</taxon>
        <taxon>Blattodea</taxon>
        <taxon>Blattoidea</taxon>
        <taxon>Blattidae</taxon>
        <taxon>Blattinae</taxon>
        <taxon>Periplaneta</taxon>
    </lineage>
</organism>
<name>A0ABQ8SP73_PERAM</name>
<dbReference type="Proteomes" id="UP001148838">
    <property type="component" value="Unassembled WGS sequence"/>
</dbReference>
<proteinExistence type="predicted"/>
<dbReference type="EMBL" id="JAJSOF020000023">
    <property type="protein sequence ID" value="KAJ4435753.1"/>
    <property type="molecule type" value="Genomic_DNA"/>
</dbReference>
<dbReference type="InterPro" id="IPR036397">
    <property type="entry name" value="RNaseH_sf"/>
</dbReference>
<gene>
    <name evidence="1" type="ORF">ANN_18371</name>
</gene>
<keyword evidence="2" id="KW-1185">Reference proteome</keyword>
<sequence length="151" mass="17030">MGDSGTFSVLIRYDPCDYELFTEVKEPLRGTRYNTRDELICALGQSIRNINKDGRADGVRRLPNIWKKVINKGGDYIEAVTGRAERSSSADFFEESAPPGDVAMVQTIKCHTPPIFPCGFHSNVLFFAIKMTAPRCPSQMNNRRKRVIITQ</sequence>
<protein>
    <submittedName>
        <fullName evidence="1">Uncharacterized protein</fullName>
    </submittedName>
</protein>
<accession>A0ABQ8SP73</accession>